<accession>K9WNI6</accession>
<evidence type="ECO:0000313" key="2">
    <source>
        <dbReference type="Proteomes" id="UP000010471"/>
    </source>
</evidence>
<dbReference type="PATRIC" id="fig|1173027.3.peg.6367"/>
<proteinExistence type="predicted"/>
<dbReference type="OrthoDB" id="5180856at2"/>
<dbReference type="InterPro" id="IPR029044">
    <property type="entry name" value="Nucleotide-diphossugar_trans"/>
</dbReference>
<evidence type="ECO:0000313" key="1">
    <source>
        <dbReference type="EMBL" id="AFZ21376.1"/>
    </source>
</evidence>
<dbReference type="AlphaFoldDB" id="K9WNI6"/>
<gene>
    <name evidence="1" type="ORF">Mic7113_5751</name>
</gene>
<dbReference type="SUPFAM" id="SSF53448">
    <property type="entry name" value="Nucleotide-diphospho-sugar transferases"/>
    <property type="match status" value="1"/>
</dbReference>
<dbReference type="EMBL" id="CP003630">
    <property type="protein sequence ID" value="AFZ21376.1"/>
    <property type="molecule type" value="Genomic_DNA"/>
</dbReference>
<dbReference type="Proteomes" id="UP000010471">
    <property type="component" value="Chromosome"/>
</dbReference>
<organism evidence="1 2">
    <name type="scientific">Allocoleopsis franciscana PCC 7113</name>
    <dbReference type="NCBI Taxonomy" id="1173027"/>
    <lineage>
        <taxon>Bacteria</taxon>
        <taxon>Bacillati</taxon>
        <taxon>Cyanobacteriota</taxon>
        <taxon>Cyanophyceae</taxon>
        <taxon>Coleofasciculales</taxon>
        <taxon>Coleofasciculaceae</taxon>
        <taxon>Allocoleopsis</taxon>
        <taxon>Allocoleopsis franciscana</taxon>
    </lineage>
</organism>
<evidence type="ECO:0008006" key="3">
    <source>
        <dbReference type="Google" id="ProtNLM"/>
    </source>
</evidence>
<sequence length="309" mass="36216">MLNTPVAFLIFNRPDLTSIVFDAIAQAKPKKLLVVSDGPRLPEEAEKCRQARAIIERVDWDCEVLTNFSEINLGCKHRVSSGLDWVFSQVEEAIILEDDCLPAPSFFYFCQTLLEHYRHDERIMHISGNNFQFGQSRTEYSYYFSKYPHIWGWASWRRAWKHYDVHIKTWSPYKKLEILSSLCEDSYEKKYWIDIFERVFKDAVDTWDYQWVYACWCQNGLAILPDSNLVSNIGFGIDGTHTSNSENPLSTLQLTNIWKIQHPPFVVRHTKADNYTFNSVLCPKNMKNPNLVSVNIKKIYTELSNMIKF</sequence>
<dbReference type="Gene3D" id="3.90.550.10">
    <property type="entry name" value="Spore Coat Polysaccharide Biosynthesis Protein SpsA, Chain A"/>
    <property type="match status" value="1"/>
</dbReference>
<name>K9WNI6_9CYAN</name>
<dbReference type="KEGG" id="mic:Mic7113_5751"/>
<dbReference type="STRING" id="1173027.Mic7113_5751"/>
<dbReference type="RefSeq" id="WP_015185505.1">
    <property type="nucleotide sequence ID" value="NC_019738.1"/>
</dbReference>
<reference evidence="1 2" key="1">
    <citation type="submission" date="2012-06" db="EMBL/GenBank/DDBJ databases">
        <title>Finished chromosome of genome of Microcoleus sp. PCC 7113.</title>
        <authorList>
            <consortium name="US DOE Joint Genome Institute"/>
            <person name="Gugger M."/>
            <person name="Coursin T."/>
            <person name="Rippka R."/>
            <person name="Tandeau De Marsac N."/>
            <person name="Huntemann M."/>
            <person name="Wei C.-L."/>
            <person name="Han J."/>
            <person name="Detter J.C."/>
            <person name="Han C."/>
            <person name="Tapia R."/>
            <person name="Chen A."/>
            <person name="Kyrpides N."/>
            <person name="Mavromatis K."/>
            <person name="Markowitz V."/>
            <person name="Szeto E."/>
            <person name="Ivanova N."/>
            <person name="Pagani I."/>
            <person name="Pati A."/>
            <person name="Goodwin L."/>
            <person name="Nordberg H.P."/>
            <person name="Cantor M.N."/>
            <person name="Hua S.X."/>
            <person name="Woyke T."/>
            <person name="Kerfeld C.A."/>
        </authorList>
    </citation>
    <scope>NUCLEOTIDE SEQUENCE [LARGE SCALE GENOMIC DNA]</scope>
    <source>
        <strain evidence="1 2">PCC 7113</strain>
    </source>
</reference>
<dbReference type="eggNOG" id="COG1216">
    <property type="taxonomic scope" value="Bacteria"/>
</dbReference>
<keyword evidence="2" id="KW-1185">Reference proteome</keyword>
<dbReference type="HOGENOM" id="CLU_054735_0_0_3"/>
<protein>
    <recommendedName>
        <fullName evidence="3">Hemolytic protein HlpA-like protein</fullName>
    </recommendedName>
</protein>